<evidence type="ECO:0000313" key="13">
    <source>
        <dbReference type="Ensembl" id="ENSGMOP00000002652.2"/>
    </source>
</evidence>
<dbReference type="RefSeq" id="XP_030216541.1">
    <property type="nucleotide sequence ID" value="XM_030360681.1"/>
</dbReference>
<name>A0A8C4YX87_GADMO</name>
<evidence type="ECO:0000256" key="8">
    <source>
        <dbReference type="ARBA" id="ARBA00023136"/>
    </source>
</evidence>
<evidence type="ECO:0000256" key="12">
    <source>
        <dbReference type="SAM" id="Phobius"/>
    </source>
</evidence>
<dbReference type="OrthoDB" id="550113at2759"/>
<evidence type="ECO:0000313" key="14">
    <source>
        <dbReference type="Proteomes" id="UP000694546"/>
    </source>
</evidence>
<dbReference type="Pfam" id="PF15383">
    <property type="entry name" value="TMEM237"/>
    <property type="match status" value="1"/>
</dbReference>
<evidence type="ECO:0000256" key="6">
    <source>
        <dbReference type="ARBA" id="ARBA00022989"/>
    </source>
</evidence>
<evidence type="ECO:0000256" key="7">
    <source>
        <dbReference type="ARBA" id="ARBA00023069"/>
    </source>
</evidence>
<protein>
    <submittedName>
        <fullName evidence="13">Transmembrane protein 237b</fullName>
    </submittedName>
</protein>
<sequence>MERPNITTTRRRDLPEKPQRTLPAMPSQDSAVDLPVPKTKKKRSKKVPSGVDNVEDPGVEMERVPSQGASPLGDAVTPDLGSDGGAMQRRRRKKKTPTLDLAEDQAELVNGDRLDNLTDVETETVKKPKRKRKSRQAEPLPPELDVEEDDIISDSPPSIPQHALFSAPLGQSQPVGKVFIERHKRFQAADRSGVVQRSSDQTDDLMDQQQYWTTRDVALRVHGGFRVVGLFSHGFLAGYAVWNMVVVYVLAGKHLTGSLDLLVQYHGLAYPAQSLTYLLLALSTVAAFDRVNLAKGSLALREFLTLDPMALASFLYFSALVLSLSQQMTSDRINLYQSNSSLWTPGREGEVMHPWVTVNLVVAVLVGLAWIFISSRPETDYTEGYLMSMEVEPAGPVYKTEMTA</sequence>
<dbReference type="GO" id="GO:0060027">
    <property type="term" value="P:convergent extension involved in gastrulation"/>
    <property type="evidence" value="ECO:0007669"/>
    <property type="project" value="Ensembl"/>
</dbReference>
<organism evidence="13 14">
    <name type="scientific">Gadus morhua</name>
    <name type="common">Atlantic cod</name>
    <dbReference type="NCBI Taxonomy" id="8049"/>
    <lineage>
        <taxon>Eukaryota</taxon>
        <taxon>Metazoa</taxon>
        <taxon>Chordata</taxon>
        <taxon>Craniata</taxon>
        <taxon>Vertebrata</taxon>
        <taxon>Euteleostomi</taxon>
        <taxon>Actinopterygii</taxon>
        <taxon>Neopterygii</taxon>
        <taxon>Teleostei</taxon>
        <taxon>Neoteleostei</taxon>
        <taxon>Acanthomorphata</taxon>
        <taxon>Zeiogadaria</taxon>
        <taxon>Gadariae</taxon>
        <taxon>Gadiformes</taxon>
        <taxon>Gadoidei</taxon>
        <taxon>Gadidae</taxon>
        <taxon>Gadus</taxon>
    </lineage>
</organism>
<feature type="compositionally biased region" description="Basic and acidic residues" evidence="11">
    <location>
        <begin position="10"/>
        <end position="19"/>
    </location>
</feature>
<keyword evidence="4 12" id="KW-0812">Transmembrane</keyword>
<dbReference type="GO" id="GO:0035869">
    <property type="term" value="C:ciliary transition zone"/>
    <property type="evidence" value="ECO:0007669"/>
    <property type="project" value="TreeGrafter"/>
</dbReference>
<feature type="region of interest" description="Disordered" evidence="11">
    <location>
        <begin position="1"/>
        <end position="155"/>
    </location>
</feature>
<feature type="transmembrane region" description="Helical" evidence="12">
    <location>
        <begin position="352"/>
        <end position="373"/>
    </location>
</feature>
<evidence type="ECO:0000256" key="5">
    <source>
        <dbReference type="ARBA" id="ARBA00022794"/>
    </source>
</evidence>
<keyword evidence="14" id="KW-1185">Reference proteome</keyword>
<dbReference type="AlphaFoldDB" id="A0A8C4YX87"/>
<dbReference type="OMA" id="WRIINLM"/>
<dbReference type="Proteomes" id="UP000694546">
    <property type="component" value="Chromosome 7"/>
</dbReference>
<dbReference type="PANTHER" id="PTHR28388">
    <property type="entry name" value="TRANSMEMBRANE PROTEIN 237"/>
    <property type="match status" value="1"/>
</dbReference>
<feature type="transmembrane region" description="Helical" evidence="12">
    <location>
        <begin position="227"/>
        <end position="250"/>
    </location>
</feature>
<evidence type="ECO:0000256" key="3">
    <source>
        <dbReference type="ARBA" id="ARBA00008783"/>
    </source>
</evidence>
<keyword evidence="8 12" id="KW-0472">Membrane</keyword>
<reference evidence="13" key="1">
    <citation type="submission" date="2025-08" db="UniProtKB">
        <authorList>
            <consortium name="Ensembl"/>
        </authorList>
    </citation>
    <scope>IDENTIFICATION</scope>
</reference>
<keyword evidence="5" id="KW-0970">Cilium biogenesis/degradation</keyword>
<comment type="similarity">
    <text evidence="3">Belongs to the TMEM237 family.</text>
</comment>
<feature type="transmembrane region" description="Helical" evidence="12">
    <location>
        <begin position="270"/>
        <end position="291"/>
    </location>
</feature>
<dbReference type="GO" id="GO:0016020">
    <property type="term" value="C:membrane"/>
    <property type="evidence" value="ECO:0007669"/>
    <property type="project" value="UniProtKB-SubCell"/>
</dbReference>
<evidence type="ECO:0000256" key="4">
    <source>
        <dbReference type="ARBA" id="ARBA00022692"/>
    </source>
</evidence>
<evidence type="ECO:0000256" key="9">
    <source>
        <dbReference type="ARBA" id="ARBA00023273"/>
    </source>
</evidence>
<proteinExistence type="inferred from homology"/>
<evidence type="ECO:0000256" key="11">
    <source>
        <dbReference type="SAM" id="MobiDB-lite"/>
    </source>
</evidence>
<gene>
    <name evidence="13" type="primary">TMEM237</name>
    <name evidence="13" type="synonym">tmem237</name>
</gene>
<feature type="transmembrane region" description="Helical" evidence="12">
    <location>
        <begin position="303"/>
        <end position="324"/>
    </location>
</feature>
<dbReference type="Ensembl" id="ENSGMOT00000002737.2">
    <property type="protein sequence ID" value="ENSGMOP00000002652.2"/>
    <property type="gene ID" value="ENSGMOG00000002511.2"/>
</dbReference>
<dbReference type="InterPro" id="IPR029409">
    <property type="entry name" value="TMEM237"/>
</dbReference>
<evidence type="ECO:0000256" key="1">
    <source>
        <dbReference type="ARBA" id="ARBA00004138"/>
    </source>
</evidence>
<evidence type="ECO:0000256" key="2">
    <source>
        <dbReference type="ARBA" id="ARBA00004141"/>
    </source>
</evidence>
<comment type="function">
    <text evidence="10">Component of the transition zone in primary cilia. Required for ciliogenesis.</text>
</comment>
<keyword evidence="6 12" id="KW-1133">Transmembrane helix</keyword>
<dbReference type="PANTHER" id="PTHR28388:SF1">
    <property type="entry name" value="TRANSMEMBRANE PROTEIN 237"/>
    <property type="match status" value="1"/>
</dbReference>
<keyword evidence="7" id="KW-0969">Cilium</keyword>
<evidence type="ECO:0000256" key="10">
    <source>
        <dbReference type="ARBA" id="ARBA00025631"/>
    </source>
</evidence>
<accession>A0A8C4YX87</accession>
<dbReference type="GeneTree" id="ENSGT00390000005159"/>
<dbReference type="GeneID" id="115546882"/>
<dbReference type="GO" id="GO:0060271">
    <property type="term" value="P:cilium assembly"/>
    <property type="evidence" value="ECO:0007669"/>
    <property type="project" value="TreeGrafter"/>
</dbReference>
<reference evidence="13" key="2">
    <citation type="submission" date="2025-09" db="UniProtKB">
        <authorList>
            <consortium name="Ensembl"/>
        </authorList>
    </citation>
    <scope>IDENTIFICATION</scope>
</reference>
<keyword evidence="9" id="KW-0966">Cell projection</keyword>
<comment type="subcellular location">
    <subcellularLocation>
        <location evidence="1">Cell projection</location>
        <location evidence="1">Cilium</location>
    </subcellularLocation>
    <subcellularLocation>
        <location evidence="2">Membrane</location>
        <topology evidence="2">Multi-pass membrane protein</topology>
    </subcellularLocation>
</comment>